<feature type="domain" description="Ras-GEF" evidence="7">
    <location>
        <begin position="1082"/>
        <end position="1339"/>
    </location>
</feature>
<name>A0ABR3YN12_9PEZI</name>
<feature type="region of interest" description="Disordered" evidence="5">
    <location>
        <begin position="634"/>
        <end position="658"/>
    </location>
</feature>
<accession>A0ABR3YN12</accession>
<organism evidence="9 10">
    <name type="scientific">Sporothrix stenoceras</name>
    <dbReference type="NCBI Taxonomy" id="5173"/>
    <lineage>
        <taxon>Eukaryota</taxon>
        <taxon>Fungi</taxon>
        <taxon>Dikarya</taxon>
        <taxon>Ascomycota</taxon>
        <taxon>Pezizomycotina</taxon>
        <taxon>Sordariomycetes</taxon>
        <taxon>Sordariomycetidae</taxon>
        <taxon>Ophiostomatales</taxon>
        <taxon>Ophiostomataceae</taxon>
        <taxon>Sporothrix</taxon>
    </lineage>
</organism>
<gene>
    <name evidence="9" type="primary">BUD5</name>
    <name evidence="9" type="ORF">Sste5346_008734</name>
</gene>
<keyword evidence="10" id="KW-1185">Reference proteome</keyword>
<dbReference type="Gene3D" id="1.20.870.10">
    <property type="entry name" value="Son of sevenless (SoS) protein Chain: S domain 1"/>
    <property type="match status" value="1"/>
</dbReference>
<dbReference type="Gene3D" id="2.30.30.40">
    <property type="entry name" value="SH3 Domains"/>
    <property type="match status" value="1"/>
</dbReference>
<dbReference type="Proteomes" id="UP001583186">
    <property type="component" value="Unassembled WGS sequence"/>
</dbReference>
<dbReference type="PANTHER" id="PTHR23113:SF354">
    <property type="entry name" value="BUD SITE SELECTION PROTEIN 5"/>
    <property type="match status" value="1"/>
</dbReference>
<dbReference type="InterPro" id="IPR000651">
    <property type="entry name" value="Ras-like_Gua-exchang_fac_N"/>
</dbReference>
<proteinExistence type="predicted"/>
<dbReference type="SUPFAM" id="SSF50044">
    <property type="entry name" value="SH3-domain"/>
    <property type="match status" value="1"/>
</dbReference>
<dbReference type="InterPro" id="IPR001452">
    <property type="entry name" value="SH3_domain"/>
</dbReference>
<feature type="domain" description="SH3" evidence="6">
    <location>
        <begin position="145"/>
        <end position="208"/>
    </location>
</feature>
<keyword evidence="2 3" id="KW-0344">Guanine-nucleotide releasing factor</keyword>
<dbReference type="SMART" id="SM00229">
    <property type="entry name" value="RasGEFN"/>
    <property type="match status" value="1"/>
</dbReference>
<evidence type="ECO:0000259" key="7">
    <source>
        <dbReference type="PROSITE" id="PS50009"/>
    </source>
</evidence>
<feature type="compositionally biased region" description="Polar residues" evidence="5">
    <location>
        <begin position="842"/>
        <end position="875"/>
    </location>
</feature>
<dbReference type="SMART" id="SM00147">
    <property type="entry name" value="RasGEF"/>
    <property type="match status" value="1"/>
</dbReference>
<evidence type="ECO:0000256" key="5">
    <source>
        <dbReference type="SAM" id="MobiDB-lite"/>
    </source>
</evidence>
<feature type="domain" description="N-terminal Ras-GEF" evidence="8">
    <location>
        <begin position="902"/>
        <end position="1022"/>
    </location>
</feature>
<feature type="compositionally biased region" description="Polar residues" evidence="5">
    <location>
        <begin position="807"/>
        <end position="819"/>
    </location>
</feature>
<evidence type="ECO:0000256" key="1">
    <source>
        <dbReference type="ARBA" id="ARBA00022443"/>
    </source>
</evidence>
<dbReference type="CDD" id="cd06224">
    <property type="entry name" value="REM"/>
    <property type="match status" value="1"/>
</dbReference>
<evidence type="ECO:0000259" key="6">
    <source>
        <dbReference type="PROSITE" id="PS50002"/>
    </source>
</evidence>
<dbReference type="SMART" id="SM00326">
    <property type="entry name" value="SH3"/>
    <property type="match status" value="1"/>
</dbReference>
<evidence type="ECO:0000256" key="4">
    <source>
        <dbReference type="PROSITE-ProRule" id="PRU00192"/>
    </source>
</evidence>
<evidence type="ECO:0000256" key="3">
    <source>
        <dbReference type="PROSITE-ProRule" id="PRU00168"/>
    </source>
</evidence>
<dbReference type="SUPFAM" id="SSF48366">
    <property type="entry name" value="Ras GEF"/>
    <property type="match status" value="1"/>
</dbReference>
<dbReference type="InterPro" id="IPR008937">
    <property type="entry name" value="Ras-like_GEF"/>
</dbReference>
<feature type="region of interest" description="Disordered" evidence="5">
    <location>
        <begin position="1"/>
        <end position="37"/>
    </location>
</feature>
<dbReference type="CDD" id="cd00155">
    <property type="entry name" value="RasGEF"/>
    <property type="match status" value="1"/>
</dbReference>
<dbReference type="InterPro" id="IPR036964">
    <property type="entry name" value="RASGEF_cat_dom_sf"/>
</dbReference>
<feature type="region of interest" description="Disordered" evidence="5">
    <location>
        <begin position="376"/>
        <end position="399"/>
    </location>
</feature>
<feature type="region of interest" description="Disordered" evidence="5">
    <location>
        <begin position="793"/>
        <end position="884"/>
    </location>
</feature>
<evidence type="ECO:0000313" key="9">
    <source>
        <dbReference type="EMBL" id="KAL1889746.1"/>
    </source>
</evidence>
<dbReference type="PROSITE" id="PS50212">
    <property type="entry name" value="RASGEF_NTER"/>
    <property type="match status" value="1"/>
</dbReference>
<feature type="compositionally biased region" description="Low complexity" evidence="5">
    <location>
        <begin position="820"/>
        <end position="836"/>
    </location>
</feature>
<dbReference type="InterPro" id="IPR036028">
    <property type="entry name" value="SH3-like_dom_sf"/>
</dbReference>
<dbReference type="PANTHER" id="PTHR23113">
    <property type="entry name" value="GUANINE NUCLEOTIDE EXCHANGE FACTOR"/>
    <property type="match status" value="1"/>
</dbReference>
<comment type="caution">
    <text evidence="9">The sequence shown here is derived from an EMBL/GenBank/DDBJ whole genome shotgun (WGS) entry which is preliminary data.</text>
</comment>
<dbReference type="InterPro" id="IPR023578">
    <property type="entry name" value="Ras_GEF_dom_sf"/>
</dbReference>
<feature type="compositionally biased region" description="Polar residues" evidence="5">
    <location>
        <begin position="62"/>
        <end position="79"/>
    </location>
</feature>
<feature type="region of interest" description="Disordered" evidence="5">
    <location>
        <begin position="62"/>
        <end position="100"/>
    </location>
</feature>
<reference evidence="9 10" key="1">
    <citation type="journal article" date="2024" name="IMA Fungus">
        <title>IMA Genome - F19 : A genome assembly and annotation guide to empower mycologists, including annotated draft genome sequences of Ceratocystis pirilliformis, Diaporthe australafricana, Fusarium ophioides, Paecilomyces lecythidis, and Sporothrix stenoceras.</title>
        <authorList>
            <person name="Aylward J."/>
            <person name="Wilson A.M."/>
            <person name="Visagie C.M."/>
            <person name="Spraker J."/>
            <person name="Barnes I."/>
            <person name="Buitendag C."/>
            <person name="Ceriani C."/>
            <person name="Del Mar Angel L."/>
            <person name="du Plessis D."/>
            <person name="Fuchs T."/>
            <person name="Gasser K."/>
            <person name="Kramer D."/>
            <person name="Li W."/>
            <person name="Munsamy K."/>
            <person name="Piso A."/>
            <person name="Price J.L."/>
            <person name="Sonnekus B."/>
            <person name="Thomas C."/>
            <person name="van der Nest A."/>
            <person name="van Dijk A."/>
            <person name="van Heerden A."/>
            <person name="van Vuuren N."/>
            <person name="Yilmaz N."/>
            <person name="Duong T.A."/>
            <person name="van der Merwe N.A."/>
            <person name="Wingfield M.J."/>
            <person name="Wingfield B.D."/>
        </authorList>
    </citation>
    <scope>NUCLEOTIDE SEQUENCE [LARGE SCALE GENOMIC DNA]</scope>
    <source>
        <strain evidence="9 10">CMW 5346</strain>
    </source>
</reference>
<sequence length="1394" mass="152254">MAMLSQHPMRSSLSVAPLSFQKHTPSTTSSDDDGYLNVYPQQAASSTSSTTLSTSTVASKVYGNSQMTPPATPNGSNESLPHGDHRRQQTTTTGTAVITSPAASQDYAQDYPEDHPQEYAQEYHHNQNYMYTSPSPPDPPPVFHNFLRAYYAFHPSYSPADSTVTLPMNEGDVILVHSIHTNGWADGTLLASGARGWLPTNYCDAYDPEEMRNLLNALLNFWDLMRSTTVNDNEIFGNQEFMKGIIAGVRYLLERTHCLTRESAMVQRHDGLRRGRKSLLSELSSLVKSAKRLQDHQRSPSSTENANDIIDEMILKAFKIVTKAVRFFDVLEDDRRQRAPAVSVMATVLEENSVPPTPPADAVTFQAGANQQADAAADDQNDHVKSDSNDNTVTLSSSAPAGISIPASASTPSLSVSIGVTPVNKRLSSIAASYHNRLSQTTPLVSHRLSSSSISHRVSLAGPSSLSEPQNLVSNRLSDRHDTFLSYLGSFIGRLHLQSQSRPHLALAIKQSATSGGQLLVVVDIVSAHNALSRDILQKSRVAMCDRIVDLVCLARDILTNPMPEVEDVIMPQDNGRLLTAATDCVKATGECVAKTKWVIERIGDFEYEFDDATLAFDLDLSVLDAAAAESTVHHSSLDPAPLPVEDERPQTAGGSVSVVDSVVSSSVSEAPASVATTTSLATFSTSLTSNHNASSSIDATTSAPTVASANSSPSKRTTRSTLSIDKPLPEVPQGVTSPIEEQRFSHHRRSLSIVRPPSFAAEDSNSSMNSMAMAPPPEVFIRPSLPPLRRLSTLLPNDDFSPVEPSASNDGEFTSSFRSESLTALSSGTTSTYASRDSEFSLVSQTSTRATTPEMTNGPKSQPSLSDLSMTGSGTLIEDGEEDVESRLLERTYAHELMYNKEGQVTGGSLQALVERLTTHESTPDAMFVSTFYLTFRLFCTPIKLTEALIDRFEYVGESPHMASPVRLRVYNAFKGWLESHWRDVTDREALAFIVPFAEHRLGLILPSAGRRLYELAQRVSSTDATLVPRLVSSMGKTNTSISQYVPLDTPLPPTIMSKSLQHGLSNWKMGGSAPIIMDFDPLEFARQITTRQMSIFCSIMPEELLGSQWMKKGGLDSPNVKAMTALSTDLSNLVADTILQYPEVKKRASVIKQWIKIAHQCYELHNYDALMAIICSLNSSTITRLRRTWDVVSPKRREMLKVLQAIVEPAQNNKVLRGRLHDHVPPCLPFLGMYLTDLTFVDIGNPATKQLPGQDGGEPNGDGSSCSGLTVVNFDKHTRTAKIIGELQRFQIPYRLIEVPDIQDWITNQITRVRELETPGNNMQVSYYRKSLLLEPRENQATLKSVVDAGTSAASTAAPSIKETSSSRTDLFAWMRGGNANNAANNATANVI</sequence>
<evidence type="ECO:0000256" key="2">
    <source>
        <dbReference type="ARBA" id="ARBA00022658"/>
    </source>
</evidence>
<dbReference type="Gene3D" id="1.10.840.10">
    <property type="entry name" value="Ras guanine-nucleotide exchange factors catalytic domain"/>
    <property type="match status" value="1"/>
</dbReference>
<evidence type="ECO:0000313" key="10">
    <source>
        <dbReference type="Proteomes" id="UP001583186"/>
    </source>
</evidence>
<dbReference type="InterPro" id="IPR001895">
    <property type="entry name" value="RASGEF_cat_dom"/>
</dbReference>
<feature type="region of interest" description="Disordered" evidence="5">
    <location>
        <begin position="688"/>
        <end position="735"/>
    </location>
</feature>
<dbReference type="Pfam" id="PF00618">
    <property type="entry name" value="RasGEF_N"/>
    <property type="match status" value="1"/>
</dbReference>
<feature type="compositionally biased region" description="Polar residues" evidence="5">
    <location>
        <begin position="691"/>
        <end position="724"/>
    </location>
</feature>
<keyword evidence="1 4" id="KW-0728">SH3 domain</keyword>
<dbReference type="PROSITE" id="PS50009">
    <property type="entry name" value="RASGEF_CAT"/>
    <property type="match status" value="1"/>
</dbReference>
<evidence type="ECO:0000259" key="8">
    <source>
        <dbReference type="PROSITE" id="PS50212"/>
    </source>
</evidence>
<dbReference type="EMBL" id="JAWCUI010000070">
    <property type="protein sequence ID" value="KAL1889746.1"/>
    <property type="molecule type" value="Genomic_DNA"/>
</dbReference>
<dbReference type="PROSITE" id="PS50002">
    <property type="entry name" value="SH3"/>
    <property type="match status" value="1"/>
</dbReference>
<protein>
    <submittedName>
        <fullName evidence="9">Ras guanine nucleotide exchange factor bud5</fullName>
    </submittedName>
</protein>
<dbReference type="Pfam" id="PF00617">
    <property type="entry name" value="RasGEF"/>
    <property type="match status" value="1"/>
</dbReference>